<accession>A0A0L0F709</accession>
<dbReference type="RefSeq" id="XP_014146419.1">
    <property type="nucleotide sequence ID" value="XM_014290944.1"/>
</dbReference>
<gene>
    <name evidence="2" type="ORF">SARC_14928</name>
</gene>
<feature type="region of interest" description="Disordered" evidence="1">
    <location>
        <begin position="23"/>
        <end position="43"/>
    </location>
</feature>
<evidence type="ECO:0000313" key="2">
    <source>
        <dbReference type="EMBL" id="KNC72517.1"/>
    </source>
</evidence>
<keyword evidence="3" id="KW-1185">Reference proteome</keyword>
<sequence length="63" mass="6519">MGSVNGPFPGAVSRSVMLTPARAGAMGSDSAHPQPAAEMSVKVPPTPIERTIVIKNSMVINMQ</sequence>
<protein>
    <submittedName>
        <fullName evidence="2">Uncharacterized protein</fullName>
    </submittedName>
</protein>
<proteinExistence type="predicted"/>
<dbReference type="EMBL" id="KQ246910">
    <property type="protein sequence ID" value="KNC72517.1"/>
    <property type="molecule type" value="Genomic_DNA"/>
</dbReference>
<dbReference type="AlphaFoldDB" id="A0A0L0F709"/>
<evidence type="ECO:0000256" key="1">
    <source>
        <dbReference type="SAM" id="MobiDB-lite"/>
    </source>
</evidence>
<dbReference type="GeneID" id="25915432"/>
<dbReference type="Proteomes" id="UP000054560">
    <property type="component" value="Unassembled WGS sequence"/>
</dbReference>
<evidence type="ECO:0000313" key="3">
    <source>
        <dbReference type="Proteomes" id="UP000054560"/>
    </source>
</evidence>
<feature type="non-terminal residue" evidence="2">
    <location>
        <position position="63"/>
    </location>
</feature>
<organism evidence="2 3">
    <name type="scientific">Sphaeroforma arctica JP610</name>
    <dbReference type="NCBI Taxonomy" id="667725"/>
    <lineage>
        <taxon>Eukaryota</taxon>
        <taxon>Ichthyosporea</taxon>
        <taxon>Ichthyophonida</taxon>
        <taxon>Sphaeroforma</taxon>
    </lineage>
</organism>
<reference evidence="2 3" key="1">
    <citation type="submission" date="2011-02" db="EMBL/GenBank/DDBJ databases">
        <title>The Genome Sequence of Sphaeroforma arctica JP610.</title>
        <authorList>
            <consortium name="The Broad Institute Genome Sequencing Platform"/>
            <person name="Russ C."/>
            <person name="Cuomo C."/>
            <person name="Young S.K."/>
            <person name="Zeng Q."/>
            <person name="Gargeya S."/>
            <person name="Alvarado L."/>
            <person name="Berlin A."/>
            <person name="Chapman S.B."/>
            <person name="Chen Z."/>
            <person name="Freedman E."/>
            <person name="Gellesch M."/>
            <person name="Goldberg J."/>
            <person name="Griggs A."/>
            <person name="Gujja S."/>
            <person name="Heilman E."/>
            <person name="Heiman D."/>
            <person name="Howarth C."/>
            <person name="Mehta T."/>
            <person name="Neiman D."/>
            <person name="Pearson M."/>
            <person name="Roberts A."/>
            <person name="Saif S."/>
            <person name="Shea T."/>
            <person name="Shenoy N."/>
            <person name="Sisk P."/>
            <person name="Stolte C."/>
            <person name="Sykes S."/>
            <person name="White J."/>
            <person name="Yandava C."/>
            <person name="Burger G."/>
            <person name="Gray M.W."/>
            <person name="Holland P.W.H."/>
            <person name="King N."/>
            <person name="Lang F.B.F."/>
            <person name="Roger A.J."/>
            <person name="Ruiz-Trillo I."/>
            <person name="Haas B."/>
            <person name="Nusbaum C."/>
            <person name="Birren B."/>
        </authorList>
    </citation>
    <scope>NUCLEOTIDE SEQUENCE [LARGE SCALE GENOMIC DNA]</scope>
    <source>
        <strain evidence="2 3">JP610</strain>
    </source>
</reference>
<name>A0A0L0F709_9EUKA</name>